<keyword evidence="3" id="KW-1185">Reference proteome</keyword>
<accession>A0A2B7WE93</accession>
<name>A0A2B7WE93_POLH7</name>
<feature type="compositionally biased region" description="Basic and acidic residues" evidence="1">
    <location>
        <begin position="47"/>
        <end position="65"/>
    </location>
</feature>
<evidence type="ECO:0000256" key="1">
    <source>
        <dbReference type="SAM" id="MobiDB-lite"/>
    </source>
</evidence>
<gene>
    <name evidence="2" type="ORF">AJ80_10093</name>
</gene>
<sequence>MATGTDFLSPQSATDEENWSDDDHDGVAPTPAASSSKSDDPAVAGSETRDNENKTHYDSVVDLHHSAMPAERGGQDAPMRGLVDIALSAALQVMKPPSRMSSALSKDYLVCKRQWNAACLE</sequence>
<dbReference type="AlphaFoldDB" id="A0A2B7WE93"/>
<protein>
    <submittedName>
        <fullName evidence="2">Uncharacterized protein</fullName>
    </submittedName>
</protein>
<feature type="compositionally biased region" description="Polar residues" evidence="1">
    <location>
        <begin position="1"/>
        <end position="13"/>
    </location>
</feature>
<dbReference type="Proteomes" id="UP000224634">
    <property type="component" value="Unassembled WGS sequence"/>
</dbReference>
<feature type="compositionally biased region" description="Acidic residues" evidence="1">
    <location>
        <begin position="14"/>
        <end position="24"/>
    </location>
</feature>
<reference evidence="2 3" key="1">
    <citation type="submission" date="2017-10" db="EMBL/GenBank/DDBJ databases">
        <title>Comparative genomics in systemic dimorphic fungi from Ajellomycetaceae.</title>
        <authorList>
            <person name="Munoz J.F."/>
            <person name="Mcewen J.G."/>
            <person name="Clay O.K."/>
            <person name="Cuomo C.A."/>
        </authorList>
    </citation>
    <scope>NUCLEOTIDE SEQUENCE [LARGE SCALE GENOMIC DNA]</scope>
    <source>
        <strain evidence="2 3">UAMH7299</strain>
    </source>
</reference>
<proteinExistence type="predicted"/>
<feature type="compositionally biased region" description="Low complexity" evidence="1">
    <location>
        <begin position="27"/>
        <end position="44"/>
    </location>
</feature>
<organism evidence="2 3">
    <name type="scientific">Polytolypa hystricis (strain UAMH7299)</name>
    <dbReference type="NCBI Taxonomy" id="1447883"/>
    <lineage>
        <taxon>Eukaryota</taxon>
        <taxon>Fungi</taxon>
        <taxon>Dikarya</taxon>
        <taxon>Ascomycota</taxon>
        <taxon>Pezizomycotina</taxon>
        <taxon>Eurotiomycetes</taxon>
        <taxon>Eurotiomycetidae</taxon>
        <taxon>Onygenales</taxon>
        <taxon>Onygenales incertae sedis</taxon>
        <taxon>Polytolypa</taxon>
    </lineage>
</organism>
<evidence type="ECO:0000313" key="3">
    <source>
        <dbReference type="Proteomes" id="UP000224634"/>
    </source>
</evidence>
<comment type="caution">
    <text evidence="2">The sequence shown here is derived from an EMBL/GenBank/DDBJ whole genome shotgun (WGS) entry which is preliminary data.</text>
</comment>
<feature type="region of interest" description="Disordered" evidence="1">
    <location>
        <begin position="1"/>
        <end position="77"/>
    </location>
</feature>
<dbReference type="EMBL" id="PDNA01000619">
    <property type="protein sequence ID" value="PGG94919.1"/>
    <property type="molecule type" value="Genomic_DNA"/>
</dbReference>
<evidence type="ECO:0000313" key="2">
    <source>
        <dbReference type="EMBL" id="PGG94919.1"/>
    </source>
</evidence>